<protein>
    <recommendedName>
        <fullName evidence="2">Ribonucleotide reductase large subunit C-terminal domain-containing protein</fullName>
    </recommendedName>
</protein>
<comment type="caution">
    <text evidence="3">The sequence shown here is derived from an EMBL/GenBank/DDBJ whole genome shotgun (WGS) entry which is preliminary data.</text>
</comment>
<keyword evidence="4" id="KW-1185">Reference proteome</keyword>
<name>A0ABR2REH5_9ROSI</name>
<dbReference type="PANTHER" id="PTHR11573:SF6">
    <property type="entry name" value="RIBONUCLEOSIDE-DIPHOSPHATE REDUCTASE LARGE SUBUNIT"/>
    <property type="match status" value="1"/>
</dbReference>
<proteinExistence type="inferred from homology"/>
<dbReference type="Gene3D" id="3.20.70.20">
    <property type="match status" value="2"/>
</dbReference>
<organism evidence="3 4">
    <name type="scientific">Hibiscus sabdariffa</name>
    <name type="common">roselle</name>
    <dbReference type="NCBI Taxonomy" id="183260"/>
    <lineage>
        <taxon>Eukaryota</taxon>
        <taxon>Viridiplantae</taxon>
        <taxon>Streptophyta</taxon>
        <taxon>Embryophyta</taxon>
        <taxon>Tracheophyta</taxon>
        <taxon>Spermatophyta</taxon>
        <taxon>Magnoliopsida</taxon>
        <taxon>eudicotyledons</taxon>
        <taxon>Gunneridae</taxon>
        <taxon>Pentapetalae</taxon>
        <taxon>rosids</taxon>
        <taxon>malvids</taxon>
        <taxon>Malvales</taxon>
        <taxon>Malvaceae</taxon>
        <taxon>Malvoideae</taxon>
        <taxon>Hibiscus</taxon>
    </lineage>
</organism>
<reference evidence="3 4" key="1">
    <citation type="journal article" date="2024" name="G3 (Bethesda)">
        <title>Genome assembly of Hibiscus sabdariffa L. provides insights into metabolisms of medicinal natural products.</title>
        <authorList>
            <person name="Kim T."/>
        </authorList>
    </citation>
    <scope>NUCLEOTIDE SEQUENCE [LARGE SCALE GENOMIC DNA]</scope>
    <source>
        <strain evidence="3">TK-2024</strain>
        <tissue evidence="3">Old leaves</tissue>
    </source>
</reference>
<evidence type="ECO:0000313" key="4">
    <source>
        <dbReference type="Proteomes" id="UP001396334"/>
    </source>
</evidence>
<dbReference type="EMBL" id="JBBPBN010000023">
    <property type="protein sequence ID" value="KAK9011351.1"/>
    <property type="molecule type" value="Genomic_DNA"/>
</dbReference>
<accession>A0ABR2REH5</accession>
<sequence length="179" mass="20483">MLRVFNDTARYVDQGGGERKGAFAVYLEPWHADSFEFLDLRKNHGKGILQTDMWGVTPSNRWDWNALRDSIVRNSLLVAPMPTASTSEIFGNNECFEPYTSNIYSRRVLRFVLASAYAYHLSVGLKTRMYYLTSRAAADAIKFTVDTSMLKEKPKVEDDETKMAQMVIEKSVGANWFLF</sequence>
<dbReference type="Pfam" id="PF02867">
    <property type="entry name" value="Ribonuc_red_lgC"/>
    <property type="match status" value="1"/>
</dbReference>
<evidence type="ECO:0000256" key="1">
    <source>
        <dbReference type="ARBA" id="ARBA00010406"/>
    </source>
</evidence>
<evidence type="ECO:0000259" key="2">
    <source>
        <dbReference type="Pfam" id="PF02867"/>
    </source>
</evidence>
<dbReference type="InterPro" id="IPR039718">
    <property type="entry name" value="Rrm1"/>
</dbReference>
<dbReference type="InterPro" id="IPR000788">
    <property type="entry name" value="RNR_lg_C"/>
</dbReference>
<dbReference type="Proteomes" id="UP001396334">
    <property type="component" value="Unassembled WGS sequence"/>
</dbReference>
<feature type="domain" description="Ribonucleotide reductase large subunit C-terminal" evidence="2">
    <location>
        <begin position="46"/>
        <end position="110"/>
    </location>
</feature>
<gene>
    <name evidence="3" type="ORF">V6N11_044203</name>
</gene>
<dbReference type="SUPFAM" id="SSF51998">
    <property type="entry name" value="PFL-like glycyl radical enzymes"/>
    <property type="match status" value="2"/>
</dbReference>
<evidence type="ECO:0000313" key="3">
    <source>
        <dbReference type="EMBL" id="KAK9011351.1"/>
    </source>
</evidence>
<dbReference type="PANTHER" id="PTHR11573">
    <property type="entry name" value="RIBONUCLEOSIDE-DIPHOSPHATE REDUCTASE LARGE CHAIN"/>
    <property type="match status" value="1"/>
</dbReference>
<comment type="similarity">
    <text evidence="1">Belongs to the ribonucleoside diphosphate reductase large chain family.</text>
</comment>